<sequence>MGRFTKVAALLAFKYMDPLVLALTVYAAIFDSKLMLHSFIPASLSTYNPDHGFLFHQLGALFGFVGLVQGGVLRVSNDTKVWKAIDAAVLVVDFAMLASLYVSLKQQNRPQP</sequence>
<evidence type="ECO:0000313" key="2">
    <source>
        <dbReference type="Proteomes" id="UP001163324"/>
    </source>
</evidence>
<accession>A0ACC0V0H7</accession>
<dbReference type="Proteomes" id="UP001163324">
    <property type="component" value="Chromosome 5"/>
</dbReference>
<gene>
    <name evidence="1" type="ORF">N3K66_006111</name>
</gene>
<name>A0ACC0V0H7_9HYPO</name>
<keyword evidence="2" id="KW-1185">Reference proteome</keyword>
<proteinExistence type="predicted"/>
<evidence type="ECO:0000313" key="1">
    <source>
        <dbReference type="EMBL" id="KAI9899650.1"/>
    </source>
</evidence>
<reference evidence="1" key="1">
    <citation type="submission" date="2022-10" db="EMBL/GenBank/DDBJ databases">
        <title>Complete Genome of Trichothecium roseum strain YXFP-22015, a Plant Pathogen Isolated from Citrus.</title>
        <authorList>
            <person name="Wang Y."/>
            <person name="Zhu L."/>
        </authorList>
    </citation>
    <scope>NUCLEOTIDE SEQUENCE</scope>
    <source>
        <strain evidence="1">YXFP-22015</strain>
    </source>
</reference>
<comment type="caution">
    <text evidence="1">The sequence shown here is derived from an EMBL/GenBank/DDBJ whole genome shotgun (WGS) entry which is preliminary data.</text>
</comment>
<organism evidence="1 2">
    <name type="scientific">Trichothecium roseum</name>
    <dbReference type="NCBI Taxonomy" id="47278"/>
    <lineage>
        <taxon>Eukaryota</taxon>
        <taxon>Fungi</taxon>
        <taxon>Dikarya</taxon>
        <taxon>Ascomycota</taxon>
        <taxon>Pezizomycotina</taxon>
        <taxon>Sordariomycetes</taxon>
        <taxon>Hypocreomycetidae</taxon>
        <taxon>Hypocreales</taxon>
        <taxon>Hypocreales incertae sedis</taxon>
        <taxon>Trichothecium</taxon>
    </lineage>
</organism>
<dbReference type="EMBL" id="CM047944">
    <property type="protein sequence ID" value="KAI9899650.1"/>
    <property type="molecule type" value="Genomic_DNA"/>
</dbReference>
<protein>
    <submittedName>
        <fullName evidence="1">Uncharacterized protein</fullName>
    </submittedName>
</protein>